<keyword evidence="1" id="KW-1185">Reference proteome</keyword>
<reference evidence="2" key="1">
    <citation type="submission" date="2022-11" db="UniProtKB">
        <authorList>
            <consortium name="WormBaseParasite"/>
        </authorList>
    </citation>
    <scope>IDENTIFICATION</scope>
</reference>
<dbReference type="Proteomes" id="UP000887581">
    <property type="component" value="Unplaced"/>
</dbReference>
<organism evidence="1 2">
    <name type="scientific">Setaria digitata</name>
    <dbReference type="NCBI Taxonomy" id="48799"/>
    <lineage>
        <taxon>Eukaryota</taxon>
        <taxon>Metazoa</taxon>
        <taxon>Ecdysozoa</taxon>
        <taxon>Nematoda</taxon>
        <taxon>Chromadorea</taxon>
        <taxon>Rhabditida</taxon>
        <taxon>Spirurina</taxon>
        <taxon>Spiruromorpha</taxon>
        <taxon>Filarioidea</taxon>
        <taxon>Setariidae</taxon>
        <taxon>Setaria</taxon>
    </lineage>
</organism>
<accession>A0A915PKG4</accession>
<sequence length="66" mass="7457">MDVCHPVTDTTTTTRIAIGIKRTTKTRMELPGCNVIKKWTAHTHAHADADDVHMQMHTIRTDAAFR</sequence>
<evidence type="ECO:0000313" key="1">
    <source>
        <dbReference type="Proteomes" id="UP000887581"/>
    </source>
</evidence>
<dbReference type="AlphaFoldDB" id="A0A915PKG4"/>
<evidence type="ECO:0000313" key="2">
    <source>
        <dbReference type="WBParaSite" id="sdigi.contig21.g1828.t1"/>
    </source>
</evidence>
<name>A0A915PKG4_9BILA</name>
<dbReference type="WBParaSite" id="sdigi.contig21.g1828.t1">
    <property type="protein sequence ID" value="sdigi.contig21.g1828.t1"/>
    <property type="gene ID" value="sdigi.contig21.g1828"/>
</dbReference>
<protein>
    <submittedName>
        <fullName evidence="2">Uncharacterized protein</fullName>
    </submittedName>
</protein>
<proteinExistence type="predicted"/>